<dbReference type="Proteomes" id="UP001266305">
    <property type="component" value="Unassembled WGS sequence"/>
</dbReference>
<name>A0ABQ9TTL6_SAGOE</name>
<comment type="caution">
    <text evidence="1">The sequence shown here is derived from an EMBL/GenBank/DDBJ whole genome shotgun (WGS) entry which is preliminary data.</text>
</comment>
<accession>A0ABQ9TTL6</accession>
<evidence type="ECO:0000313" key="2">
    <source>
        <dbReference type="Proteomes" id="UP001266305"/>
    </source>
</evidence>
<sequence>AGEFKHITSSSELWNVLLPFQTVLARVECPLCLDLGTIKAWVPERCTPVLLSFATAHWVHWGPLLWPPDSQARGCS</sequence>
<organism evidence="1 2">
    <name type="scientific">Saguinus oedipus</name>
    <name type="common">Cotton-top tamarin</name>
    <name type="synonym">Oedipomidas oedipus</name>
    <dbReference type="NCBI Taxonomy" id="9490"/>
    <lineage>
        <taxon>Eukaryota</taxon>
        <taxon>Metazoa</taxon>
        <taxon>Chordata</taxon>
        <taxon>Craniata</taxon>
        <taxon>Vertebrata</taxon>
        <taxon>Euteleostomi</taxon>
        <taxon>Mammalia</taxon>
        <taxon>Eutheria</taxon>
        <taxon>Euarchontoglires</taxon>
        <taxon>Primates</taxon>
        <taxon>Haplorrhini</taxon>
        <taxon>Platyrrhini</taxon>
        <taxon>Cebidae</taxon>
        <taxon>Callitrichinae</taxon>
        <taxon>Saguinus</taxon>
    </lineage>
</organism>
<proteinExistence type="predicted"/>
<evidence type="ECO:0000313" key="1">
    <source>
        <dbReference type="EMBL" id="KAK2088129.1"/>
    </source>
</evidence>
<reference evidence="1 2" key="1">
    <citation type="submission" date="2023-05" db="EMBL/GenBank/DDBJ databases">
        <title>B98-5 Cell Line De Novo Hybrid Assembly: An Optical Mapping Approach.</title>
        <authorList>
            <person name="Kananen K."/>
            <person name="Auerbach J.A."/>
            <person name="Kautto E."/>
            <person name="Blachly J.S."/>
        </authorList>
    </citation>
    <scope>NUCLEOTIDE SEQUENCE [LARGE SCALE GENOMIC DNA]</scope>
    <source>
        <strain evidence="1">B95-8</strain>
        <tissue evidence="1">Cell line</tissue>
    </source>
</reference>
<protein>
    <submittedName>
        <fullName evidence="1">Uncharacterized protein</fullName>
    </submittedName>
</protein>
<gene>
    <name evidence="1" type="ORF">P7K49_034036</name>
</gene>
<feature type="non-terminal residue" evidence="1">
    <location>
        <position position="1"/>
    </location>
</feature>
<keyword evidence="2" id="KW-1185">Reference proteome</keyword>
<dbReference type="EMBL" id="JASSZA010000019">
    <property type="protein sequence ID" value="KAK2088129.1"/>
    <property type="molecule type" value="Genomic_DNA"/>
</dbReference>